<evidence type="ECO:0000313" key="7">
    <source>
        <dbReference type="Proteomes" id="UP000199527"/>
    </source>
</evidence>
<dbReference type="InterPro" id="IPR017871">
    <property type="entry name" value="ABC_transporter-like_CS"/>
</dbReference>
<dbReference type="InterPro" id="IPR005670">
    <property type="entry name" value="PstB-like"/>
</dbReference>
<keyword evidence="2" id="KW-0592">Phosphate transport</keyword>
<proteinExistence type="predicted"/>
<gene>
    <name evidence="6" type="ORF">SAMN04488540_1267</name>
</gene>
<evidence type="ECO:0000256" key="3">
    <source>
        <dbReference type="ARBA" id="ARBA00022741"/>
    </source>
</evidence>
<dbReference type="PANTHER" id="PTHR43423:SF1">
    <property type="entry name" value="ABC TRANSPORTER I FAMILY MEMBER 17"/>
    <property type="match status" value="1"/>
</dbReference>
<dbReference type="Gene3D" id="3.40.50.300">
    <property type="entry name" value="P-loop containing nucleotide triphosphate hydrolases"/>
    <property type="match status" value="1"/>
</dbReference>
<keyword evidence="3" id="KW-0547">Nucleotide-binding</keyword>
<dbReference type="GO" id="GO:0016887">
    <property type="term" value="F:ATP hydrolysis activity"/>
    <property type="evidence" value="ECO:0007669"/>
    <property type="project" value="InterPro"/>
</dbReference>
<evidence type="ECO:0000256" key="1">
    <source>
        <dbReference type="ARBA" id="ARBA00022448"/>
    </source>
</evidence>
<dbReference type="CDD" id="cd03260">
    <property type="entry name" value="ABC_PstB_phosphate_transporter"/>
    <property type="match status" value="1"/>
</dbReference>
<keyword evidence="4 6" id="KW-0067">ATP-binding</keyword>
<protein>
    <submittedName>
        <fullName evidence="6">Phosphate ABC transporter ATP-binding protein, PhoT family</fullName>
    </submittedName>
</protein>
<evidence type="ECO:0000256" key="4">
    <source>
        <dbReference type="ARBA" id="ARBA00022840"/>
    </source>
</evidence>
<name>A0A1G9B1A4_9GAMM</name>
<dbReference type="GO" id="GO:0005524">
    <property type="term" value="F:ATP binding"/>
    <property type="evidence" value="ECO:0007669"/>
    <property type="project" value="UniProtKB-KW"/>
</dbReference>
<dbReference type="PROSITE" id="PS00211">
    <property type="entry name" value="ABC_TRANSPORTER_1"/>
    <property type="match status" value="1"/>
</dbReference>
<reference evidence="7" key="1">
    <citation type="submission" date="2016-10" db="EMBL/GenBank/DDBJ databases">
        <authorList>
            <person name="Varghese N."/>
            <person name="Submissions S."/>
        </authorList>
    </citation>
    <scope>NUCLEOTIDE SEQUENCE [LARGE SCALE GENOMIC DNA]</scope>
    <source>
        <strain evidence="7">DSM 23317</strain>
    </source>
</reference>
<evidence type="ECO:0000256" key="2">
    <source>
        <dbReference type="ARBA" id="ARBA00022592"/>
    </source>
</evidence>
<dbReference type="InterPro" id="IPR027417">
    <property type="entry name" value="P-loop_NTPase"/>
</dbReference>
<dbReference type="AlphaFoldDB" id="A0A1G9B1A4"/>
<accession>A0A1G9B1A4</accession>
<dbReference type="PANTHER" id="PTHR43423">
    <property type="entry name" value="ABC TRANSPORTER I FAMILY MEMBER 17"/>
    <property type="match status" value="1"/>
</dbReference>
<dbReference type="PROSITE" id="PS50893">
    <property type="entry name" value="ABC_TRANSPORTER_2"/>
    <property type="match status" value="1"/>
</dbReference>
<dbReference type="SMART" id="SM00382">
    <property type="entry name" value="AAA"/>
    <property type="match status" value="1"/>
</dbReference>
<dbReference type="Proteomes" id="UP000199527">
    <property type="component" value="Unassembled WGS sequence"/>
</dbReference>
<dbReference type="GO" id="GO:0035435">
    <property type="term" value="P:phosphate ion transmembrane transport"/>
    <property type="evidence" value="ECO:0007669"/>
    <property type="project" value="InterPro"/>
</dbReference>
<organism evidence="6 7">
    <name type="scientific">Ferrimonas sediminum</name>
    <dbReference type="NCBI Taxonomy" id="718193"/>
    <lineage>
        <taxon>Bacteria</taxon>
        <taxon>Pseudomonadati</taxon>
        <taxon>Pseudomonadota</taxon>
        <taxon>Gammaproteobacteria</taxon>
        <taxon>Alteromonadales</taxon>
        <taxon>Ferrimonadaceae</taxon>
        <taxon>Ferrimonas</taxon>
    </lineage>
</organism>
<dbReference type="InterPro" id="IPR003593">
    <property type="entry name" value="AAA+_ATPase"/>
</dbReference>
<dbReference type="RefSeq" id="WP_090368310.1">
    <property type="nucleotide sequence ID" value="NZ_FNEM01000026.1"/>
</dbReference>
<dbReference type="OrthoDB" id="5872585at2"/>
<keyword evidence="7" id="KW-1185">Reference proteome</keyword>
<evidence type="ECO:0000313" key="6">
    <source>
        <dbReference type="EMBL" id="SDK32605.1"/>
    </source>
</evidence>
<dbReference type="GO" id="GO:0005315">
    <property type="term" value="F:phosphate transmembrane transporter activity"/>
    <property type="evidence" value="ECO:0007669"/>
    <property type="project" value="InterPro"/>
</dbReference>
<dbReference type="Pfam" id="PF00005">
    <property type="entry name" value="ABC_tran"/>
    <property type="match status" value="1"/>
</dbReference>
<dbReference type="InterPro" id="IPR003439">
    <property type="entry name" value="ABC_transporter-like_ATP-bd"/>
</dbReference>
<dbReference type="SUPFAM" id="SSF52540">
    <property type="entry name" value="P-loop containing nucleoside triphosphate hydrolases"/>
    <property type="match status" value="1"/>
</dbReference>
<evidence type="ECO:0000259" key="5">
    <source>
        <dbReference type="PROSITE" id="PS50893"/>
    </source>
</evidence>
<dbReference type="GO" id="GO:0016020">
    <property type="term" value="C:membrane"/>
    <property type="evidence" value="ECO:0007669"/>
    <property type="project" value="InterPro"/>
</dbReference>
<keyword evidence="1" id="KW-0813">Transport</keyword>
<dbReference type="EMBL" id="FNEM01000026">
    <property type="protein sequence ID" value="SDK32605.1"/>
    <property type="molecule type" value="Genomic_DNA"/>
</dbReference>
<sequence length="231" mass="25588">MIGEIDELSVRFGSTEVLKRVSLTLQERKVHVLSGPSGSGKTTFLRALNRLNDSFGDCHTTGRIRLWLDDQPVQLESLSQARLPYLRQRVGMVFQHPQLLPGTIADNLLLPLTVVAGLSRTRARERMEQGLVQAALWPEVAGRLTAPAVSLSGGQQQRLCLARTLALKPQILLLDEPTASLDPETALQIETLITELSRQLTIVMVSHSPEQAQRLGDHRLQFERGRVVSGH</sequence>
<feature type="domain" description="ABC transporter" evidence="5">
    <location>
        <begin position="3"/>
        <end position="231"/>
    </location>
</feature>